<keyword evidence="2" id="KW-0732">Signal</keyword>
<dbReference type="RefSeq" id="XP_013244501.1">
    <property type="nucleotide sequence ID" value="XM_013389047.1"/>
</dbReference>
<name>A0A066W9J4_TILAU</name>
<proteinExistence type="predicted"/>
<evidence type="ECO:0000313" key="4">
    <source>
        <dbReference type="Proteomes" id="UP000027361"/>
    </source>
</evidence>
<feature type="compositionally biased region" description="Basic residues" evidence="1">
    <location>
        <begin position="44"/>
        <end position="59"/>
    </location>
</feature>
<feature type="region of interest" description="Disordered" evidence="1">
    <location>
        <begin position="41"/>
        <end position="88"/>
    </location>
</feature>
<dbReference type="OrthoDB" id="3361121at2759"/>
<organism evidence="3 4">
    <name type="scientific">Tilletiaria anomala (strain ATCC 24038 / CBS 436.72 / UBC 951)</name>
    <dbReference type="NCBI Taxonomy" id="1037660"/>
    <lineage>
        <taxon>Eukaryota</taxon>
        <taxon>Fungi</taxon>
        <taxon>Dikarya</taxon>
        <taxon>Basidiomycota</taxon>
        <taxon>Ustilaginomycotina</taxon>
        <taxon>Exobasidiomycetes</taxon>
        <taxon>Georgefischeriales</taxon>
        <taxon>Tilletiariaceae</taxon>
        <taxon>Tilletiaria</taxon>
    </lineage>
</organism>
<feature type="signal peptide" evidence="2">
    <location>
        <begin position="1"/>
        <end position="22"/>
    </location>
</feature>
<dbReference type="STRING" id="1037660.A0A066W9J4"/>
<keyword evidence="4" id="KW-1185">Reference proteome</keyword>
<dbReference type="HOGENOM" id="CLU_480744_0_0_1"/>
<reference evidence="3 4" key="1">
    <citation type="submission" date="2014-05" db="EMBL/GenBank/DDBJ databases">
        <title>Draft genome sequence of a rare smut relative, Tilletiaria anomala UBC 951.</title>
        <authorList>
            <consortium name="DOE Joint Genome Institute"/>
            <person name="Toome M."/>
            <person name="Kuo A."/>
            <person name="Henrissat B."/>
            <person name="Lipzen A."/>
            <person name="Tritt A."/>
            <person name="Yoshinaga Y."/>
            <person name="Zane M."/>
            <person name="Barry K."/>
            <person name="Grigoriev I.V."/>
            <person name="Spatafora J.W."/>
            <person name="Aimea M.C."/>
        </authorList>
    </citation>
    <scope>NUCLEOTIDE SEQUENCE [LARGE SCALE GENOMIC DNA]</scope>
    <source>
        <strain evidence="3 4">UBC 951</strain>
    </source>
</reference>
<evidence type="ECO:0000313" key="3">
    <source>
        <dbReference type="EMBL" id="KDN50376.1"/>
    </source>
</evidence>
<dbReference type="EMBL" id="JMSN01000019">
    <property type="protein sequence ID" value="KDN50376.1"/>
    <property type="molecule type" value="Genomic_DNA"/>
</dbReference>
<dbReference type="InParanoid" id="A0A066W9J4"/>
<dbReference type="Proteomes" id="UP000027361">
    <property type="component" value="Unassembled WGS sequence"/>
</dbReference>
<gene>
    <name evidence="3" type="ORF">K437DRAFT_65561</name>
</gene>
<accession>A0A066W9J4</accession>
<feature type="chain" id="PRO_5001628866" description="RNI-like protein" evidence="2">
    <location>
        <begin position="23"/>
        <end position="567"/>
    </location>
</feature>
<sequence length="567" mass="58489">MKLSISLSAMLALLTTVSVVSGLIQDTCSCSCPGHPGNHDIKHGGKGGHGRHSGGHGGHHGGGGGDGGRHGGGHGGHHGGGGGDGGRHGGHGGHRYCIPSPATKTEACSALAEAGLINLGLLNCAQVDISPTVNILKRDDLAAERRTHQCKESSDATCQVLSKAGLVNLSLLGCLDLKFDPTINIGQQLLPGIENVVATLGGSGGESGGADQICVPPASTKKEACSSLSQAGLVNLDLLSCANVDISPQLTVLKRAAQCEMNADTSCEVLSKAGLVNLELLGCVDLKFDPVIGIGEQLFPTAKGTVAKVLETVSDLTTQSADGPSIKLDEGVCVPRNGNKKEACSSLSKAGLINLSALNCDKIDISPTLNILKRSGQCESNPDTSCELLSKAGLINLNLLGCIDLKFDPTINIAQELLPSLEGIAGSLPSLIPRDFDVRGRHGMCVKRGCSKKQACTALASAGLVNLSALNCNKIDISPKADILKRNVDDAEQSSLAARYVENKLAARGNKHCEKSPSAVCQEFSRAGLLNLNLLGCVDLKFNPKIKIGKTLLPAGVKIIETLADLL</sequence>
<dbReference type="GeneID" id="25267684"/>
<protein>
    <recommendedName>
        <fullName evidence="5">RNI-like protein</fullName>
    </recommendedName>
</protein>
<comment type="caution">
    <text evidence="3">The sequence shown here is derived from an EMBL/GenBank/DDBJ whole genome shotgun (WGS) entry which is preliminary data.</text>
</comment>
<evidence type="ECO:0008006" key="5">
    <source>
        <dbReference type="Google" id="ProtNLM"/>
    </source>
</evidence>
<evidence type="ECO:0000256" key="1">
    <source>
        <dbReference type="SAM" id="MobiDB-lite"/>
    </source>
</evidence>
<dbReference type="AlphaFoldDB" id="A0A066W9J4"/>
<evidence type="ECO:0000256" key="2">
    <source>
        <dbReference type="SAM" id="SignalP"/>
    </source>
</evidence>